<name>A0A1U7CJL7_9BACT</name>
<accession>A0A1U7CJL7</accession>
<gene>
    <name evidence="1" type="ORF">BSF38_00512</name>
</gene>
<protein>
    <recommendedName>
        <fullName evidence="3">DUF1552 domain-containing protein</fullName>
    </recommendedName>
</protein>
<dbReference type="KEGG" id="pbor:BSF38_00512"/>
<evidence type="ECO:0000313" key="1">
    <source>
        <dbReference type="EMBL" id="APW59098.1"/>
    </source>
</evidence>
<dbReference type="STRING" id="1387353.BSF38_00512"/>
<dbReference type="Pfam" id="PF07586">
    <property type="entry name" value="HXXSHH"/>
    <property type="match status" value="1"/>
</dbReference>
<reference evidence="2" key="1">
    <citation type="submission" date="2016-12" db="EMBL/GenBank/DDBJ databases">
        <title>Comparative genomics of four Isosphaeraceae planctomycetes: a common pool of plasmids and glycoside hydrolase genes.</title>
        <authorList>
            <person name="Ivanova A."/>
        </authorList>
    </citation>
    <scope>NUCLEOTIDE SEQUENCE [LARGE SCALE GENOMIC DNA]</scope>
    <source>
        <strain evidence="2">PX4</strain>
    </source>
</reference>
<dbReference type="Proteomes" id="UP000186309">
    <property type="component" value="Chromosome"/>
</dbReference>
<sequence length="472" mass="51372">MKPMNPAGTDLAAPPRRGRLNRRHFLRGLGVTVALPVLASLRPTSQFASRALPVGGLGVTPTGAPLRAAFVYVPNGAIPAAWWPAAEGANFPLSRSLQPLEPVKGLVQVLGGLDHQTAGPGPDGVDGSGEHARANGTFLTGVRLKKSATDVHAGISIDQMMARQVGSLTRFSSLELGCDSVRKTAACDSGYSCAYQYNLSWSSPTTPMTPESNPRLVFERLFGTGAPGERRAILQQRRQEQRSLLDSVLEDARSMQRRLNPQDKDKLDQYLTGVREVETRIERAERFGTAQDPGVETPAGIPSDYTQYVQLMYDMLLLAFQTDSTRVATFLVTHEGSNLSFDHIGITEGHHDLSHHQNRPEWVEKVAKIDLWYVQQFARFLEKLDATKDADGNSLLYNSMIVYGSGCADGDSHTHSNLPFLLAGAGGGTLTPGRYVKYGSRPATNLFLDMADRLGVQQLERFGDSTGRLGNI</sequence>
<dbReference type="AlphaFoldDB" id="A0A1U7CJL7"/>
<evidence type="ECO:0008006" key="3">
    <source>
        <dbReference type="Google" id="ProtNLM"/>
    </source>
</evidence>
<organism evidence="1 2">
    <name type="scientific">Paludisphaera borealis</name>
    <dbReference type="NCBI Taxonomy" id="1387353"/>
    <lineage>
        <taxon>Bacteria</taxon>
        <taxon>Pseudomonadati</taxon>
        <taxon>Planctomycetota</taxon>
        <taxon>Planctomycetia</taxon>
        <taxon>Isosphaerales</taxon>
        <taxon>Isosphaeraceae</taxon>
        <taxon>Paludisphaera</taxon>
    </lineage>
</organism>
<keyword evidence="2" id="KW-1185">Reference proteome</keyword>
<dbReference type="InterPro" id="IPR006311">
    <property type="entry name" value="TAT_signal"/>
</dbReference>
<evidence type="ECO:0000313" key="2">
    <source>
        <dbReference type="Proteomes" id="UP000186309"/>
    </source>
</evidence>
<dbReference type="InterPro" id="IPR011447">
    <property type="entry name" value="DUF1552"/>
</dbReference>
<dbReference type="PROSITE" id="PS51318">
    <property type="entry name" value="TAT"/>
    <property type="match status" value="1"/>
</dbReference>
<proteinExistence type="predicted"/>
<dbReference type="EMBL" id="CP019082">
    <property type="protein sequence ID" value="APW59098.1"/>
    <property type="molecule type" value="Genomic_DNA"/>
</dbReference>